<keyword evidence="1" id="KW-0711">Selenium</keyword>
<dbReference type="InterPro" id="IPR058840">
    <property type="entry name" value="AAA_SelU"/>
</dbReference>
<evidence type="ECO:0000256" key="1">
    <source>
        <dbReference type="ARBA" id="ARBA00023266"/>
    </source>
</evidence>
<accession>A0A4R6N0I4</accession>
<dbReference type="Gene3D" id="3.40.250.10">
    <property type="entry name" value="Rhodanese-like domain"/>
    <property type="match status" value="1"/>
</dbReference>
<dbReference type="SUPFAM" id="SSF52821">
    <property type="entry name" value="Rhodanese/Cell cycle control phosphatase"/>
    <property type="match status" value="1"/>
</dbReference>
<dbReference type="GO" id="GO:0004792">
    <property type="term" value="F:thiosulfate-cyanide sulfurtransferase activity"/>
    <property type="evidence" value="ECO:0007669"/>
    <property type="project" value="InterPro"/>
</dbReference>
<gene>
    <name evidence="3" type="ORF">DFR39_108102</name>
</gene>
<dbReference type="Proteomes" id="UP000295357">
    <property type="component" value="Unassembled WGS sequence"/>
</dbReference>
<evidence type="ECO:0000313" key="4">
    <source>
        <dbReference type="Proteomes" id="UP000295357"/>
    </source>
</evidence>
<dbReference type="NCBIfam" id="NF008752">
    <property type="entry name" value="PRK11784.1-4"/>
    <property type="match status" value="1"/>
</dbReference>
<comment type="caution">
    <text evidence="3">The sequence shown here is derived from an EMBL/GenBank/DDBJ whole genome shotgun (WGS) entry which is preliminary data.</text>
</comment>
<dbReference type="NCBIfam" id="NF008750">
    <property type="entry name" value="PRK11784.1-2"/>
    <property type="match status" value="1"/>
</dbReference>
<sequence>MSLGHLIKCADALADLAQFDAIIDVRSPAEYAEDHLPGAISLPVLDNEERRIVGTLYKESPFEARKLGAALVARNIARHLDETLRDKPKHWRPLVYCWRGGQRSGAMNWFLGQIGFRSRQLQGGYKAYRQQVREDLERLPLGLNLHVLCGRTGSGKTRLLQALAVEGAQVLDLEAAACHRGSVLGALPGAPQPSQKAFDSLLWQQLRGLDCRKPVYVESESRKIGQLRVPETLHRQMREQGRCLWVEMPEPARLELLMQDYAHFHAAPEAFCTLLDGLVELRGRETVRRWQAQARAGDWAEVFGALMREHYDPGYERSLQGHYRLLPQALTVRLEGSGETQLRAAARSLILG</sequence>
<dbReference type="InterPro" id="IPR027417">
    <property type="entry name" value="P-loop_NTPase"/>
</dbReference>
<keyword evidence="4" id="KW-1185">Reference proteome</keyword>
<evidence type="ECO:0000313" key="3">
    <source>
        <dbReference type="EMBL" id="TDP06633.1"/>
    </source>
</evidence>
<dbReference type="AlphaFoldDB" id="A0A4R6N0I4"/>
<dbReference type="Pfam" id="PF26341">
    <property type="entry name" value="AAA_SelU"/>
    <property type="match status" value="1"/>
</dbReference>
<evidence type="ECO:0000259" key="2">
    <source>
        <dbReference type="PROSITE" id="PS50206"/>
    </source>
</evidence>
<dbReference type="PANTHER" id="PTHR30401:SF0">
    <property type="entry name" value="TRNA 2-SELENOURIDINE SYNTHASE"/>
    <property type="match status" value="1"/>
</dbReference>
<dbReference type="InterPro" id="IPR017582">
    <property type="entry name" value="SelU"/>
</dbReference>
<dbReference type="NCBIfam" id="TIGR03167">
    <property type="entry name" value="tRNA_sel_U_synt"/>
    <property type="match status" value="1"/>
</dbReference>
<dbReference type="GO" id="GO:0043828">
    <property type="term" value="F:tRNA 2-selenouridine synthase activity"/>
    <property type="evidence" value="ECO:0007669"/>
    <property type="project" value="InterPro"/>
</dbReference>
<dbReference type="PANTHER" id="PTHR30401">
    <property type="entry name" value="TRNA 2-SELENOURIDINE SYNTHASE"/>
    <property type="match status" value="1"/>
</dbReference>
<protein>
    <submittedName>
        <fullName evidence="3">tRNA 2-selenouridine synthase</fullName>
    </submittedName>
</protein>
<dbReference type="SUPFAM" id="SSF52540">
    <property type="entry name" value="P-loop containing nucleoside triphosphate hydrolases"/>
    <property type="match status" value="1"/>
</dbReference>
<dbReference type="SMART" id="SM00450">
    <property type="entry name" value="RHOD"/>
    <property type="match status" value="1"/>
</dbReference>
<dbReference type="InterPro" id="IPR001307">
    <property type="entry name" value="Thiosulphate_STrfase_CS"/>
</dbReference>
<dbReference type="RefSeq" id="WP_133604772.1">
    <property type="nucleotide sequence ID" value="NZ_JAUFPJ010000009.1"/>
</dbReference>
<name>A0A4R6N0I4_9BURK</name>
<organism evidence="3 4">
    <name type="scientific">Roseateles asaccharophilus</name>
    <dbReference type="NCBI Taxonomy" id="582607"/>
    <lineage>
        <taxon>Bacteria</taxon>
        <taxon>Pseudomonadati</taxon>
        <taxon>Pseudomonadota</taxon>
        <taxon>Betaproteobacteria</taxon>
        <taxon>Burkholderiales</taxon>
        <taxon>Sphaerotilaceae</taxon>
        <taxon>Roseateles</taxon>
    </lineage>
</organism>
<dbReference type="InterPro" id="IPR036873">
    <property type="entry name" value="Rhodanese-like_dom_sf"/>
</dbReference>
<proteinExistence type="predicted"/>
<dbReference type="PROSITE" id="PS00380">
    <property type="entry name" value="RHODANESE_1"/>
    <property type="match status" value="1"/>
</dbReference>
<dbReference type="PROSITE" id="PS50206">
    <property type="entry name" value="RHODANESE_3"/>
    <property type="match status" value="1"/>
</dbReference>
<dbReference type="InterPro" id="IPR001763">
    <property type="entry name" value="Rhodanese-like_dom"/>
</dbReference>
<reference evidence="3 4" key="1">
    <citation type="submission" date="2019-03" db="EMBL/GenBank/DDBJ databases">
        <title>Genomic Encyclopedia of Type Strains, Phase IV (KMG-IV): sequencing the most valuable type-strain genomes for metagenomic binning, comparative biology and taxonomic classification.</title>
        <authorList>
            <person name="Goeker M."/>
        </authorList>
    </citation>
    <scope>NUCLEOTIDE SEQUENCE [LARGE SCALE GENOMIC DNA]</scope>
    <source>
        <strain evidence="3 4">DSM 25082</strain>
    </source>
</reference>
<dbReference type="GO" id="GO:0002098">
    <property type="term" value="P:tRNA wobble uridine modification"/>
    <property type="evidence" value="ECO:0007669"/>
    <property type="project" value="InterPro"/>
</dbReference>
<dbReference type="OrthoDB" id="9808735at2"/>
<dbReference type="Pfam" id="PF00581">
    <property type="entry name" value="Rhodanese"/>
    <property type="match status" value="1"/>
</dbReference>
<dbReference type="EMBL" id="SNXE01000008">
    <property type="protein sequence ID" value="TDP06633.1"/>
    <property type="molecule type" value="Genomic_DNA"/>
</dbReference>
<feature type="domain" description="Rhodanese" evidence="2">
    <location>
        <begin position="22"/>
        <end position="137"/>
    </location>
</feature>